<evidence type="ECO:0000313" key="2">
    <source>
        <dbReference type="Proteomes" id="UP001596274"/>
    </source>
</evidence>
<dbReference type="EMBL" id="JBHSWT010000478">
    <property type="protein sequence ID" value="MFC6771720.1"/>
    <property type="molecule type" value="Genomic_DNA"/>
</dbReference>
<comment type="caution">
    <text evidence="1">The sequence shown here is derived from an EMBL/GenBank/DDBJ whole genome shotgun (WGS) entry which is preliminary data.</text>
</comment>
<accession>A0ABD5T2J5</accession>
<dbReference type="AlphaFoldDB" id="A0ABD5T2J5"/>
<organism evidence="1 2">
    <name type="scientific">Halorubrum pallidum</name>
    <dbReference type="NCBI Taxonomy" id="1526114"/>
    <lineage>
        <taxon>Archaea</taxon>
        <taxon>Methanobacteriati</taxon>
        <taxon>Methanobacteriota</taxon>
        <taxon>Stenosarchaea group</taxon>
        <taxon>Halobacteria</taxon>
        <taxon>Halobacteriales</taxon>
        <taxon>Haloferacaceae</taxon>
        <taxon>Halorubrum</taxon>
    </lineage>
</organism>
<protein>
    <submittedName>
        <fullName evidence="1">Acetamidase/formamidase family protein</fullName>
    </submittedName>
</protein>
<proteinExistence type="predicted"/>
<dbReference type="Proteomes" id="UP001596274">
    <property type="component" value="Unassembled WGS sequence"/>
</dbReference>
<dbReference type="SUPFAM" id="SSF141130">
    <property type="entry name" value="Acetamidase/Formamidase-like"/>
    <property type="match status" value="1"/>
</dbReference>
<sequence length="62" mass="6684">MSQQGVQEELYVDRYTLGLVGPDQEWAGTVADGGTVTTYTPPGCWGPMVTPSFRGGHEVTRP</sequence>
<keyword evidence="2" id="KW-1185">Reference proteome</keyword>
<gene>
    <name evidence="1" type="ORF">ACFQDD_09355</name>
</gene>
<evidence type="ECO:0000313" key="1">
    <source>
        <dbReference type="EMBL" id="MFC6771720.1"/>
    </source>
</evidence>
<reference evidence="1 2" key="1">
    <citation type="journal article" date="2019" name="Int. J. Syst. Evol. Microbiol.">
        <title>The Global Catalogue of Microorganisms (GCM) 10K type strain sequencing project: providing services to taxonomists for standard genome sequencing and annotation.</title>
        <authorList>
            <consortium name="The Broad Institute Genomics Platform"/>
            <consortium name="The Broad Institute Genome Sequencing Center for Infectious Disease"/>
            <person name="Wu L."/>
            <person name="Ma J."/>
        </authorList>
    </citation>
    <scope>NUCLEOTIDE SEQUENCE [LARGE SCALE GENOMIC DNA]</scope>
    <source>
        <strain evidence="1 2">PJ61</strain>
    </source>
</reference>
<name>A0ABD5T2J5_9EURY</name>
<feature type="non-terminal residue" evidence="1">
    <location>
        <position position="62"/>
    </location>
</feature>